<evidence type="ECO:0000256" key="2">
    <source>
        <dbReference type="ARBA" id="ARBA00007524"/>
    </source>
</evidence>
<comment type="subcellular location">
    <subcellularLocation>
        <location evidence="1">Membrane</location>
        <topology evidence="1">Multi-pass membrane protein</topology>
    </subcellularLocation>
</comment>
<evidence type="ECO:0000256" key="3">
    <source>
        <dbReference type="ARBA" id="ARBA00022692"/>
    </source>
</evidence>
<keyword evidence="5 6" id="KW-0472">Membrane</keyword>
<protein>
    <submittedName>
        <fullName evidence="7">Uncharacterized protein</fullName>
    </submittedName>
</protein>
<dbReference type="Proteomes" id="UP000005226">
    <property type="component" value="Chromosome 19"/>
</dbReference>
<comment type="similarity">
    <text evidence="2">Belongs to the TspO/BZRP family.</text>
</comment>
<evidence type="ECO:0000256" key="1">
    <source>
        <dbReference type="ARBA" id="ARBA00004141"/>
    </source>
</evidence>
<dbReference type="InParanoid" id="A0A674MHI6"/>
<reference evidence="7" key="3">
    <citation type="submission" date="2025-09" db="UniProtKB">
        <authorList>
            <consortium name="Ensembl"/>
        </authorList>
    </citation>
    <scope>IDENTIFICATION</scope>
</reference>
<dbReference type="PANTHER" id="PTHR10057:SF0">
    <property type="entry name" value="TRANSLOCATOR PROTEIN"/>
    <property type="match status" value="1"/>
</dbReference>
<reference evidence="7 8" key="1">
    <citation type="journal article" date="2011" name="Genome Biol. Evol.">
        <title>Integration of the genetic map and genome assembly of fugu facilitates insights into distinct features of genome evolution in teleosts and mammals.</title>
        <authorList>
            <person name="Kai W."/>
            <person name="Kikuchi K."/>
            <person name="Tohari S."/>
            <person name="Chew A.K."/>
            <person name="Tay A."/>
            <person name="Fujiwara A."/>
            <person name="Hosoya S."/>
            <person name="Suetake H."/>
            <person name="Naruse K."/>
            <person name="Brenner S."/>
            <person name="Suzuki Y."/>
            <person name="Venkatesh B."/>
        </authorList>
    </citation>
    <scope>NUCLEOTIDE SEQUENCE [LARGE SCALE GENOMIC DNA]</scope>
</reference>
<evidence type="ECO:0000256" key="6">
    <source>
        <dbReference type="SAM" id="Phobius"/>
    </source>
</evidence>
<dbReference type="Pfam" id="PF03073">
    <property type="entry name" value="TspO_MBR"/>
    <property type="match status" value="1"/>
</dbReference>
<feature type="transmembrane region" description="Helical" evidence="6">
    <location>
        <begin position="60"/>
        <end position="83"/>
    </location>
</feature>
<feature type="transmembrane region" description="Helical" evidence="6">
    <location>
        <begin position="12"/>
        <end position="30"/>
    </location>
</feature>
<name>A0A674MHI6_TAKRU</name>
<dbReference type="InterPro" id="IPR004307">
    <property type="entry name" value="TspO_MBR"/>
</dbReference>
<evidence type="ECO:0000256" key="5">
    <source>
        <dbReference type="ARBA" id="ARBA00023136"/>
    </source>
</evidence>
<dbReference type="PANTHER" id="PTHR10057">
    <property type="entry name" value="PERIPHERAL-TYPE BENZODIAZEPINE RECEPTOR"/>
    <property type="match status" value="1"/>
</dbReference>
<feature type="transmembrane region" description="Helical" evidence="6">
    <location>
        <begin position="89"/>
        <end position="109"/>
    </location>
</feature>
<dbReference type="GO" id="GO:0033013">
    <property type="term" value="P:tetrapyrrole metabolic process"/>
    <property type="evidence" value="ECO:0007669"/>
    <property type="project" value="UniProtKB-ARBA"/>
</dbReference>
<keyword evidence="4 6" id="KW-1133">Transmembrane helix</keyword>
<evidence type="ECO:0000313" key="7">
    <source>
        <dbReference type="Ensembl" id="ENSTRUP00000060603.1"/>
    </source>
</evidence>
<proteinExistence type="inferred from homology"/>
<organism evidence="7 8">
    <name type="scientific">Takifugu rubripes</name>
    <name type="common">Japanese pufferfish</name>
    <name type="synonym">Fugu rubripes</name>
    <dbReference type="NCBI Taxonomy" id="31033"/>
    <lineage>
        <taxon>Eukaryota</taxon>
        <taxon>Metazoa</taxon>
        <taxon>Chordata</taxon>
        <taxon>Craniata</taxon>
        <taxon>Vertebrata</taxon>
        <taxon>Euteleostomi</taxon>
        <taxon>Actinopterygii</taxon>
        <taxon>Neopterygii</taxon>
        <taxon>Teleostei</taxon>
        <taxon>Neoteleostei</taxon>
        <taxon>Acanthomorphata</taxon>
        <taxon>Eupercaria</taxon>
        <taxon>Tetraodontiformes</taxon>
        <taxon>Tetradontoidea</taxon>
        <taxon>Tetraodontidae</taxon>
        <taxon>Takifugu</taxon>
    </lineage>
</organism>
<reference evidence="7" key="2">
    <citation type="submission" date="2025-08" db="UniProtKB">
        <authorList>
            <consortium name="Ensembl"/>
        </authorList>
    </citation>
    <scope>IDENTIFICATION</scope>
</reference>
<dbReference type="GO" id="GO:0005741">
    <property type="term" value="C:mitochondrial outer membrane"/>
    <property type="evidence" value="ECO:0007669"/>
    <property type="project" value="TreeGrafter"/>
</dbReference>
<dbReference type="Gene3D" id="1.20.1260.100">
    <property type="entry name" value="TspO/MBR protein"/>
    <property type="match status" value="1"/>
</dbReference>
<evidence type="ECO:0000256" key="4">
    <source>
        <dbReference type="ARBA" id="ARBA00022989"/>
    </source>
</evidence>
<dbReference type="InterPro" id="IPR038330">
    <property type="entry name" value="TspO/MBR-related_sf"/>
</dbReference>
<dbReference type="Ensembl" id="ENSTRUT00000076599.1">
    <property type="protein sequence ID" value="ENSTRUP00000060603.1"/>
    <property type="gene ID" value="ENSTRUG00000031784.1"/>
</dbReference>
<dbReference type="AlphaFoldDB" id="A0A674MHI6"/>
<evidence type="ECO:0000313" key="8">
    <source>
        <dbReference type="Proteomes" id="UP000005226"/>
    </source>
</evidence>
<sequence length="119" mass="13900">MLLFFSQNMWPMLGIPILPLIGGASIRYIVHKEVNNWYPSPKNPSYLYDKKKNRLLLCRYGSYLELYGLQLVLIWAWPVFLYGAHKLNWLFIDIILVTVGVIVISWYPISRTVALLMVP</sequence>
<keyword evidence="3 6" id="KW-0812">Transmembrane</keyword>
<keyword evidence="8" id="KW-1185">Reference proteome</keyword>
<accession>A0A674MHI6</accession>